<dbReference type="CDD" id="cd00077">
    <property type="entry name" value="HDc"/>
    <property type="match status" value="1"/>
</dbReference>
<dbReference type="RefSeq" id="WP_006800329.1">
    <property type="nucleotide sequence ID" value="NZ_GL891985.1"/>
</dbReference>
<sequence>MNTLAIIEKYYKKDSDLYNILVQHSTDVTNKALSIAANHPELNIDSKFVSEAGMLHDIGIFMTNAPSIKCFGIEPYVAHGYLGRVIVENAGYPMHALVCERHTGTGISLEEIIENNMPVPHRDMRPVSIEEKLICFADCFFSKTRLGEERPIDKVRQSLSKFGETSVRQFDRWCAIFL</sequence>
<dbReference type="AlphaFoldDB" id="F5J0D2"/>
<feature type="domain" description="HD" evidence="1">
    <location>
        <begin position="22"/>
        <end position="139"/>
    </location>
</feature>
<dbReference type="EMBL" id="ADLV01000032">
    <property type="protein sequence ID" value="EGK01010.1"/>
    <property type="molecule type" value="Genomic_DNA"/>
</dbReference>
<dbReference type="NCBIfam" id="TIGR00277">
    <property type="entry name" value="HDIG"/>
    <property type="match status" value="1"/>
</dbReference>
<dbReference type="InterPro" id="IPR003607">
    <property type="entry name" value="HD/PDEase_dom"/>
</dbReference>
<protein>
    <recommendedName>
        <fullName evidence="1">HD domain-containing protein</fullName>
    </recommendedName>
</protein>
<gene>
    <name evidence="2" type="ORF">HMPREF9455_02799</name>
</gene>
<dbReference type="HOGENOM" id="CLU_073842_0_1_10"/>
<organism evidence="2 3">
    <name type="scientific">Dysgonomonas gadei ATCC BAA-286</name>
    <dbReference type="NCBI Taxonomy" id="742766"/>
    <lineage>
        <taxon>Bacteria</taxon>
        <taxon>Pseudomonadati</taxon>
        <taxon>Bacteroidota</taxon>
        <taxon>Bacteroidia</taxon>
        <taxon>Bacteroidales</taxon>
        <taxon>Dysgonomonadaceae</taxon>
        <taxon>Dysgonomonas</taxon>
    </lineage>
</organism>
<name>F5J0D2_9BACT</name>
<dbReference type="Pfam" id="PF01966">
    <property type="entry name" value="HD"/>
    <property type="match status" value="1"/>
</dbReference>
<comment type="caution">
    <text evidence="2">The sequence shown here is derived from an EMBL/GenBank/DDBJ whole genome shotgun (WGS) entry which is preliminary data.</text>
</comment>
<dbReference type="InterPro" id="IPR006675">
    <property type="entry name" value="HDIG_dom"/>
</dbReference>
<dbReference type="InterPro" id="IPR051094">
    <property type="entry name" value="Diverse_Catalytic_Enzymes"/>
</dbReference>
<dbReference type="PANTHER" id="PTHR35795:SF1">
    <property type="entry name" value="BIS(5'-NUCLEOSYL)-TETRAPHOSPHATASE, SYMMETRICAL"/>
    <property type="match status" value="1"/>
</dbReference>
<reference evidence="2 3" key="1">
    <citation type="submission" date="2011-04" db="EMBL/GenBank/DDBJ databases">
        <title>The Genome Sequence of Dysgonomonas gadei ATCC BAA-286.</title>
        <authorList>
            <consortium name="The Broad Institute Genome Sequencing Platform"/>
            <person name="Earl A."/>
            <person name="Ward D."/>
            <person name="Feldgarden M."/>
            <person name="Gevers D."/>
            <person name="Pudlo N."/>
            <person name="Martens E."/>
            <person name="Allen-Vercoe E."/>
            <person name="Young S.K."/>
            <person name="Zeng Q."/>
            <person name="Gargeya S."/>
            <person name="Fitzgerald M."/>
            <person name="Haas B."/>
            <person name="Abouelleil A."/>
            <person name="Alvarado L."/>
            <person name="Arachchi H.M."/>
            <person name="Berlin A."/>
            <person name="Brown A."/>
            <person name="Chapman S.B."/>
            <person name="Chen Z."/>
            <person name="Dunbar C."/>
            <person name="Freedman E."/>
            <person name="Gearin G."/>
            <person name="Gellesch M."/>
            <person name="Goldberg J."/>
            <person name="Griggs A."/>
            <person name="Gujja S."/>
            <person name="Heiman D."/>
            <person name="Howarth C."/>
            <person name="Larson L."/>
            <person name="Lui A."/>
            <person name="MacDonald P.J.P."/>
            <person name="Mehta T."/>
            <person name="Montmayeur A."/>
            <person name="Murphy C."/>
            <person name="Neiman D."/>
            <person name="Pearson M."/>
            <person name="Priest M."/>
            <person name="Roberts A."/>
            <person name="Saif S."/>
            <person name="Shea T."/>
            <person name="Shenoy N."/>
            <person name="Sisk P."/>
            <person name="Stolte C."/>
            <person name="Sykes S."/>
            <person name="Yandava C."/>
            <person name="Wortman J."/>
            <person name="Nusbaum C."/>
            <person name="Birren B."/>
        </authorList>
    </citation>
    <scope>NUCLEOTIDE SEQUENCE [LARGE SCALE GENOMIC DNA]</scope>
    <source>
        <strain evidence="2 3">ATCC BAA-286</strain>
    </source>
</reference>
<dbReference type="SUPFAM" id="SSF109604">
    <property type="entry name" value="HD-domain/PDEase-like"/>
    <property type="match status" value="1"/>
</dbReference>
<accession>F5J0D2</accession>
<dbReference type="Proteomes" id="UP000004913">
    <property type="component" value="Unassembled WGS sequence"/>
</dbReference>
<dbReference type="STRING" id="742766.HMPREF9455_02799"/>
<dbReference type="OrthoDB" id="1722553at2"/>
<dbReference type="eggNOG" id="COG1713">
    <property type="taxonomic scope" value="Bacteria"/>
</dbReference>
<keyword evidence="3" id="KW-1185">Reference proteome</keyword>
<evidence type="ECO:0000313" key="3">
    <source>
        <dbReference type="Proteomes" id="UP000004913"/>
    </source>
</evidence>
<dbReference type="InterPro" id="IPR006674">
    <property type="entry name" value="HD_domain"/>
</dbReference>
<dbReference type="PANTHER" id="PTHR35795">
    <property type="entry name" value="SLR1885 PROTEIN"/>
    <property type="match status" value="1"/>
</dbReference>
<evidence type="ECO:0000259" key="1">
    <source>
        <dbReference type="Pfam" id="PF01966"/>
    </source>
</evidence>
<proteinExistence type="predicted"/>
<dbReference type="Gene3D" id="1.10.3210.10">
    <property type="entry name" value="Hypothetical protein af1432"/>
    <property type="match status" value="1"/>
</dbReference>
<evidence type="ECO:0000313" key="2">
    <source>
        <dbReference type="EMBL" id="EGK01010.1"/>
    </source>
</evidence>